<keyword evidence="2" id="KW-1185">Reference proteome</keyword>
<sequence>MQYKQEISRLYNLSEDSQGFHDQVIAELEGRLGIKLPNALKNYYVTLGKHENLNYAYNRLLLPDDEVGFSKDRYLLFFEEYQAVVSWGIKETDLQYENPPVWGNSGTDDEPDWYLEADTTEKFLLLMAIYNGTLGGLPYNANCLEPIDSEIVKMIKQNWTFVPDVSYDRQQVYTDGFYEVISLSFDEGENCTGVFIGTSDQERFDGLLDRIAIDWSYTSYEDEDWDEEE</sequence>
<evidence type="ECO:0000313" key="1">
    <source>
        <dbReference type="EMBL" id="MFD2556362.1"/>
    </source>
</evidence>
<dbReference type="RefSeq" id="WP_210352573.1">
    <property type="nucleotide sequence ID" value="NZ_JAEQMU010000001.1"/>
</dbReference>
<comment type="caution">
    <text evidence="1">The sequence shown here is derived from an EMBL/GenBank/DDBJ whole genome shotgun (WGS) entry which is preliminary data.</text>
</comment>
<evidence type="ECO:0000313" key="2">
    <source>
        <dbReference type="Proteomes" id="UP001597440"/>
    </source>
</evidence>
<dbReference type="SUPFAM" id="SSF160631">
    <property type="entry name" value="SMI1/KNR4-like"/>
    <property type="match status" value="1"/>
</dbReference>
<dbReference type="InterPro" id="IPR037883">
    <property type="entry name" value="Knr4/Smi1-like_sf"/>
</dbReference>
<protein>
    <recommendedName>
        <fullName evidence="3">SMI1/KNR4 family protein</fullName>
    </recommendedName>
</protein>
<gene>
    <name evidence="1" type="ORF">ACFSQW_18345</name>
</gene>
<organism evidence="1 2">
    <name type="scientific">Sphingobacterium tabacisoli</name>
    <dbReference type="NCBI Taxonomy" id="2044855"/>
    <lineage>
        <taxon>Bacteria</taxon>
        <taxon>Pseudomonadati</taxon>
        <taxon>Bacteroidota</taxon>
        <taxon>Sphingobacteriia</taxon>
        <taxon>Sphingobacteriales</taxon>
        <taxon>Sphingobacteriaceae</taxon>
        <taxon>Sphingobacterium</taxon>
    </lineage>
</organism>
<evidence type="ECO:0008006" key="3">
    <source>
        <dbReference type="Google" id="ProtNLM"/>
    </source>
</evidence>
<accession>A0ABW5L8X4</accession>
<name>A0ABW5L8X4_9SPHI</name>
<dbReference type="EMBL" id="JBHULD010000018">
    <property type="protein sequence ID" value="MFD2556362.1"/>
    <property type="molecule type" value="Genomic_DNA"/>
</dbReference>
<reference evidence="2" key="1">
    <citation type="journal article" date="2019" name="Int. J. Syst. Evol. Microbiol.">
        <title>The Global Catalogue of Microorganisms (GCM) 10K type strain sequencing project: providing services to taxonomists for standard genome sequencing and annotation.</title>
        <authorList>
            <consortium name="The Broad Institute Genomics Platform"/>
            <consortium name="The Broad Institute Genome Sequencing Center for Infectious Disease"/>
            <person name="Wu L."/>
            <person name="Ma J."/>
        </authorList>
    </citation>
    <scope>NUCLEOTIDE SEQUENCE [LARGE SCALE GENOMIC DNA]</scope>
    <source>
        <strain evidence="2">KCTC 52298</strain>
    </source>
</reference>
<dbReference type="Proteomes" id="UP001597440">
    <property type="component" value="Unassembled WGS sequence"/>
</dbReference>
<proteinExistence type="predicted"/>